<keyword evidence="4" id="KW-1185">Reference proteome</keyword>
<feature type="transmembrane region" description="Helical" evidence="1">
    <location>
        <begin position="6"/>
        <end position="27"/>
    </location>
</feature>
<keyword evidence="1" id="KW-0472">Membrane</keyword>
<dbReference type="Pfam" id="PF00149">
    <property type="entry name" value="Metallophos"/>
    <property type="match status" value="1"/>
</dbReference>
<dbReference type="FunCoup" id="E4WYL1">
    <property type="interactions" value="63"/>
</dbReference>
<evidence type="ECO:0000313" key="4">
    <source>
        <dbReference type="Proteomes" id="UP000001307"/>
    </source>
</evidence>
<dbReference type="SUPFAM" id="SSF56300">
    <property type="entry name" value="Metallo-dependent phosphatases"/>
    <property type="match status" value="1"/>
</dbReference>
<dbReference type="GO" id="GO:0016787">
    <property type="term" value="F:hydrolase activity"/>
    <property type="evidence" value="ECO:0007669"/>
    <property type="project" value="InterPro"/>
</dbReference>
<dbReference type="InterPro" id="IPR004843">
    <property type="entry name" value="Calcineurin-like_PHP"/>
</dbReference>
<proteinExistence type="predicted"/>
<protein>
    <recommendedName>
        <fullName evidence="2">Calcineurin-like phosphoesterase domain-containing protein</fullName>
    </recommendedName>
</protein>
<dbReference type="PANTHER" id="PTHR14795:SF0">
    <property type="entry name" value="TRANSMEMBRANE PROTEIN 62"/>
    <property type="match status" value="1"/>
</dbReference>
<keyword evidence="1" id="KW-0812">Transmembrane</keyword>
<dbReference type="InterPro" id="IPR029052">
    <property type="entry name" value="Metallo-depent_PP-like"/>
</dbReference>
<dbReference type="PANTHER" id="PTHR14795">
    <property type="entry name" value="HELICASE RELATED"/>
    <property type="match status" value="1"/>
</dbReference>
<feature type="domain" description="Calcineurin-like phosphoesterase" evidence="2">
    <location>
        <begin position="53"/>
        <end position="250"/>
    </location>
</feature>
<dbReference type="Proteomes" id="UP000001307">
    <property type="component" value="Unassembled WGS sequence"/>
</dbReference>
<evidence type="ECO:0000259" key="2">
    <source>
        <dbReference type="Pfam" id="PF00149"/>
    </source>
</evidence>
<sequence>MAFGRVLFAAIFSLLAIIPIGLLYRIYTQEIKFERRRQDHGPFPNNENRNLLHFVQISDIHVSQFHEPERLAQFQIFSEKTLGAIKPEVVLISGDLTDAKTANKYGSYQYPAEWEAYSAIVDKIPYPVIDLRGNHDAFDVLNYEKSSYQEYTKDRAFKENKELTILKEFGNYTIVGINAAPEPGMRRPYNFIGYISESQRANLQEIGERTKSSNHSIWFGHYPTPTLHHSYFYRDFIGSFATAYLAGHLHDAVPRMQKLHSSGLAELELSDWKKNRAFRVLSLDHDLLSWTDMKWSKDGVYIHITNLPIWQLTNPDKQPVGRIEKSSHIRVLIFGAEDITPTMTYLDEAIPLSRVENSSLWVAPWNPTRSGAVTINVEYKGQTYTSSREFLPNYSSVRPHRYSALGNFLLTVDFCVYFTFFFWVGSLLSIGVMFSMSPLVRKCVRRQPLVLRWKFLLRTQILLGKEPFCAHLSYPLLAWLIWFASLPWCLGYVIGDEIGVIFSFGIFYRGQMHLRHEMYAEGFWSMISFVIPYLFYTSYFAERKWSDRSVNPLKSVFNFLFFLLIPERVRINNFLRMSSLLFRAWNNPFKDNIRPPCVFSLPDRLVLWKPCRLFAHFRHPALYNFILFILYFLQAINSCSYQIVSISTFTVN</sequence>
<feature type="transmembrane region" description="Helical" evidence="1">
    <location>
        <begin position="408"/>
        <end position="434"/>
    </location>
</feature>
<organism evidence="3">
    <name type="scientific">Oikopleura dioica</name>
    <name type="common">Tunicate</name>
    <dbReference type="NCBI Taxonomy" id="34765"/>
    <lineage>
        <taxon>Eukaryota</taxon>
        <taxon>Metazoa</taxon>
        <taxon>Chordata</taxon>
        <taxon>Tunicata</taxon>
        <taxon>Appendicularia</taxon>
        <taxon>Copelata</taxon>
        <taxon>Oikopleuridae</taxon>
        <taxon>Oikopleura</taxon>
    </lineage>
</organism>
<evidence type="ECO:0000313" key="3">
    <source>
        <dbReference type="EMBL" id="CBY22775.1"/>
    </source>
</evidence>
<dbReference type="AlphaFoldDB" id="E4WYL1"/>
<reference evidence="3" key="1">
    <citation type="journal article" date="2010" name="Science">
        <title>Plasticity of animal genome architecture unmasked by rapid evolution of a pelagic tunicate.</title>
        <authorList>
            <person name="Denoeud F."/>
            <person name="Henriet S."/>
            <person name="Mungpakdee S."/>
            <person name="Aury J.M."/>
            <person name="Da Silva C."/>
            <person name="Brinkmann H."/>
            <person name="Mikhaleva J."/>
            <person name="Olsen L.C."/>
            <person name="Jubin C."/>
            <person name="Canestro C."/>
            <person name="Bouquet J.M."/>
            <person name="Danks G."/>
            <person name="Poulain J."/>
            <person name="Campsteijn C."/>
            <person name="Adamski M."/>
            <person name="Cross I."/>
            <person name="Yadetie F."/>
            <person name="Muffato M."/>
            <person name="Louis A."/>
            <person name="Butcher S."/>
            <person name="Tsagkogeorga G."/>
            <person name="Konrad A."/>
            <person name="Singh S."/>
            <person name="Jensen M.F."/>
            <person name="Cong E.H."/>
            <person name="Eikeseth-Otteraa H."/>
            <person name="Noel B."/>
            <person name="Anthouard V."/>
            <person name="Porcel B.M."/>
            <person name="Kachouri-Lafond R."/>
            <person name="Nishino A."/>
            <person name="Ugolini M."/>
            <person name="Chourrout P."/>
            <person name="Nishida H."/>
            <person name="Aasland R."/>
            <person name="Huzurbazar S."/>
            <person name="Westhof E."/>
            <person name="Delsuc F."/>
            <person name="Lehrach H."/>
            <person name="Reinhardt R."/>
            <person name="Weissenbach J."/>
            <person name="Roy S.W."/>
            <person name="Artiguenave F."/>
            <person name="Postlethwait J.H."/>
            <person name="Manak J.R."/>
            <person name="Thompson E.M."/>
            <person name="Jaillon O."/>
            <person name="Du Pasquier L."/>
            <person name="Boudinot P."/>
            <person name="Liberles D.A."/>
            <person name="Volff J.N."/>
            <person name="Philippe H."/>
            <person name="Lenhard B."/>
            <person name="Roest Crollius H."/>
            <person name="Wincker P."/>
            <person name="Chourrout D."/>
        </authorList>
    </citation>
    <scope>NUCLEOTIDE SEQUENCE [LARGE SCALE GENOMIC DNA]</scope>
</reference>
<dbReference type="InParanoid" id="E4WYL1"/>
<accession>E4WYL1</accession>
<evidence type="ECO:0000256" key="1">
    <source>
        <dbReference type="SAM" id="Phobius"/>
    </source>
</evidence>
<feature type="transmembrane region" description="Helical" evidence="1">
    <location>
        <begin position="622"/>
        <end position="644"/>
    </location>
</feature>
<gene>
    <name evidence="3" type="ORF">GSOID_T00013548001</name>
</gene>
<dbReference type="OrthoDB" id="27234at2759"/>
<dbReference type="Gene3D" id="3.60.21.10">
    <property type="match status" value="1"/>
</dbReference>
<keyword evidence="1" id="KW-1133">Transmembrane helix</keyword>
<dbReference type="EMBL" id="FN653019">
    <property type="protein sequence ID" value="CBY22775.1"/>
    <property type="molecule type" value="Genomic_DNA"/>
</dbReference>
<name>E4WYL1_OIKDI</name>
<feature type="transmembrane region" description="Helical" evidence="1">
    <location>
        <begin position="519"/>
        <end position="536"/>
    </location>
</feature>